<dbReference type="CDD" id="cd00622">
    <property type="entry name" value="PLPDE_III_ODC"/>
    <property type="match status" value="1"/>
</dbReference>
<dbReference type="InterPro" id="IPR029066">
    <property type="entry name" value="PLP-binding_barrel"/>
</dbReference>
<dbReference type="Pfam" id="PF02784">
    <property type="entry name" value="Orn_Arg_deC_N"/>
    <property type="match status" value="1"/>
</dbReference>
<evidence type="ECO:0000256" key="2">
    <source>
        <dbReference type="ARBA" id="ARBA00008872"/>
    </source>
</evidence>
<dbReference type="EMBL" id="MN739647">
    <property type="protein sequence ID" value="QHT18032.1"/>
    <property type="molecule type" value="Genomic_DNA"/>
</dbReference>
<evidence type="ECO:0000256" key="4">
    <source>
        <dbReference type="ARBA" id="ARBA00023239"/>
    </source>
</evidence>
<organism evidence="9">
    <name type="scientific">viral metagenome</name>
    <dbReference type="NCBI Taxonomy" id="1070528"/>
    <lineage>
        <taxon>unclassified sequences</taxon>
        <taxon>metagenomes</taxon>
        <taxon>organismal metagenomes</taxon>
    </lineage>
</organism>
<evidence type="ECO:0000256" key="6">
    <source>
        <dbReference type="ARBA" id="ARBA00034138"/>
    </source>
</evidence>
<dbReference type="InterPro" id="IPR009006">
    <property type="entry name" value="Ala_racemase/Decarboxylase_C"/>
</dbReference>
<protein>
    <recommendedName>
        <fullName evidence="6">ornithine decarboxylase</fullName>
        <ecNumber evidence="6">4.1.1.17</ecNumber>
    </recommendedName>
</protein>
<comment type="pathway">
    <text evidence="5">Amine and polyamine biosynthesis; putrescine biosynthesis via L-ornithine pathway; putrescine from L-ornithine: step 1/1.</text>
</comment>
<comment type="catalytic activity">
    <reaction evidence="7">
        <text>L-ornithine + H(+) = putrescine + CO2</text>
        <dbReference type="Rhea" id="RHEA:22964"/>
        <dbReference type="ChEBI" id="CHEBI:15378"/>
        <dbReference type="ChEBI" id="CHEBI:16526"/>
        <dbReference type="ChEBI" id="CHEBI:46911"/>
        <dbReference type="ChEBI" id="CHEBI:326268"/>
        <dbReference type="EC" id="4.1.1.17"/>
    </reaction>
</comment>
<evidence type="ECO:0000256" key="1">
    <source>
        <dbReference type="ARBA" id="ARBA00001933"/>
    </source>
</evidence>
<dbReference type="InterPro" id="IPR000183">
    <property type="entry name" value="Orn/DAP/Arg_de-COase"/>
</dbReference>
<dbReference type="InterPro" id="IPR022644">
    <property type="entry name" value="De-COase2_N"/>
</dbReference>
<dbReference type="GO" id="GO:0004586">
    <property type="term" value="F:ornithine decarboxylase activity"/>
    <property type="evidence" value="ECO:0007669"/>
    <property type="project" value="UniProtKB-EC"/>
</dbReference>
<dbReference type="EC" id="4.1.1.17" evidence="6"/>
<feature type="domain" description="Orn/DAP/Arg decarboxylase 2 N-terminal" evidence="8">
    <location>
        <begin position="136"/>
        <end position="373"/>
    </location>
</feature>
<dbReference type="GO" id="GO:0005737">
    <property type="term" value="C:cytoplasm"/>
    <property type="evidence" value="ECO:0007669"/>
    <property type="project" value="TreeGrafter"/>
</dbReference>
<dbReference type="GO" id="GO:0033387">
    <property type="term" value="P:putrescine biosynthetic process from arginine, via ornithine"/>
    <property type="evidence" value="ECO:0007669"/>
    <property type="project" value="TreeGrafter"/>
</dbReference>
<dbReference type="SUPFAM" id="SSF51419">
    <property type="entry name" value="PLP-binding barrel"/>
    <property type="match status" value="1"/>
</dbReference>
<dbReference type="Gene3D" id="2.40.37.10">
    <property type="entry name" value="Lyase, Ornithine Decarboxylase, Chain A, domain 1"/>
    <property type="match status" value="1"/>
</dbReference>
<comment type="cofactor">
    <cofactor evidence="1">
        <name>pyridoxal 5'-phosphate</name>
        <dbReference type="ChEBI" id="CHEBI:597326"/>
    </cofactor>
</comment>
<dbReference type="PANTHER" id="PTHR11482:SF6">
    <property type="entry name" value="ORNITHINE DECARBOXYLASE 1-RELATED"/>
    <property type="match status" value="1"/>
</dbReference>
<dbReference type="PRINTS" id="PR01179">
    <property type="entry name" value="ODADCRBXLASE"/>
</dbReference>
<dbReference type="InterPro" id="IPR002433">
    <property type="entry name" value="Orn_de-COase"/>
</dbReference>
<dbReference type="FunFam" id="3.20.20.10:FF:000005">
    <property type="entry name" value="Ornithine decarboxylase"/>
    <property type="match status" value="1"/>
</dbReference>
<evidence type="ECO:0000256" key="7">
    <source>
        <dbReference type="ARBA" id="ARBA00049127"/>
    </source>
</evidence>
<dbReference type="AlphaFoldDB" id="A0A6C0DNX9"/>
<evidence type="ECO:0000259" key="8">
    <source>
        <dbReference type="Pfam" id="PF02784"/>
    </source>
</evidence>
<dbReference type="PROSITE" id="PS00878">
    <property type="entry name" value="ODR_DC_2_1"/>
    <property type="match status" value="1"/>
</dbReference>
<comment type="similarity">
    <text evidence="2">Belongs to the Orn/Lys/Arg decarboxylase class-II family.</text>
</comment>
<sequence length="494" mass="55855">MFYRNQLDRSYYTNKHNDAMSEFTSSSSTQSSESITPLRMLNAQSASSRSLITSHEVGVLNVQRCENTDSRGIPTTTDTLYVNPPSSKFTEIKSLDNALLQKYDVKLYGSDRDTYDIINDFLEDNQSERAFYIIDLGEITASYSNWIRLLPNVKPYYAIKCNPNPVILDALASLGANFDCASENEMKTIIEITKDPSRIIFANPCKMSSQIRYARANDVDLMTFDCEEELYKIKLYHPYAKLILRLAVDDSKSVCKFNKKFGCKLDQVEALLRIAKTLKLDVNGFSFHVGSGCSSADNFYEAIRSCRTATDIAIGMDIQINMIDIGGGFPGLDRNVKFEEIAKRVNDGISDFFELELEKGIVQFIAEPGRFFAEKTHTLVLNVIGKKTTMDEETGEPVIIYYLNDGIYGSFGCIYFDHSLPVILPFNERNNKLHRSRLFGPTCDSIDLIAENIMLPELAIGEWVYVENFGAYTVASSSNFNGFKTNVFKYIFRS</sequence>
<name>A0A6C0DNX9_9ZZZZ</name>
<dbReference type="PRINTS" id="PR01182">
    <property type="entry name" value="ORNDCRBXLASE"/>
</dbReference>
<dbReference type="Gene3D" id="3.20.20.10">
    <property type="entry name" value="Alanine racemase"/>
    <property type="match status" value="1"/>
</dbReference>
<keyword evidence="3" id="KW-0663">Pyridoxal phosphate</keyword>
<proteinExistence type="inferred from homology"/>
<reference evidence="9" key="1">
    <citation type="journal article" date="2020" name="Nature">
        <title>Giant virus diversity and host interactions through global metagenomics.</title>
        <authorList>
            <person name="Schulz F."/>
            <person name="Roux S."/>
            <person name="Paez-Espino D."/>
            <person name="Jungbluth S."/>
            <person name="Walsh D.A."/>
            <person name="Denef V.J."/>
            <person name="McMahon K.D."/>
            <person name="Konstantinidis K.T."/>
            <person name="Eloe-Fadrosh E.A."/>
            <person name="Kyrpides N.C."/>
            <person name="Woyke T."/>
        </authorList>
    </citation>
    <scope>NUCLEOTIDE SEQUENCE</scope>
    <source>
        <strain evidence="9">GVMAG-M-3300023174-3</strain>
    </source>
</reference>
<accession>A0A6C0DNX9</accession>
<evidence type="ECO:0000256" key="3">
    <source>
        <dbReference type="ARBA" id="ARBA00022898"/>
    </source>
</evidence>
<keyword evidence="4" id="KW-0456">Lyase</keyword>
<dbReference type="SUPFAM" id="SSF50621">
    <property type="entry name" value="Alanine racemase C-terminal domain-like"/>
    <property type="match status" value="1"/>
</dbReference>
<evidence type="ECO:0000313" key="9">
    <source>
        <dbReference type="EMBL" id="QHT18032.1"/>
    </source>
</evidence>
<dbReference type="PANTHER" id="PTHR11482">
    <property type="entry name" value="ARGININE/DIAMINOPIMELATE/ORNITHINE DECARBOXYLASE"/>
    <property type="match status" value="1"/>
</dbReference>
<dbReference type="InterPro" id="IPR022653">
    <property type="entry name" value="De-COase2_pyr-phos_BS"/>
</dbReference>
<evidence type="ECO:0000256" key="5">
    <source>
        <dbReference type="ARBA" id="ARBA00034115"/>
    </source>
</evidence>